<keyword evidence="3" id="KW-1133">Transmembrane helix</keyword>
<accession>A0ABM0MX19</accession>
<sequence>MHQVFDNLYSMALRYSTNGGEYNDSAAQLTSNLVNIRAIINHFTPKIDSWTAANHLSSLTAEQVLDVVRSNYDTLTLKLQDNLDQYERYSEKPTETAFFTYLVRSIISDFRQHISLNNLQQLSVLQEFSSLS</sequence>
<evidence type="ECO:0000256" key="2">
    <source>
        <dbReference type="ARBA" id="ARBA00022692"/>
    </source>
</evidence>
<feature type="domain" description="Armadillo-like helical" evidence="5">
    <location>
        <begin position="1"/>
        <end position="114"/>
    </location>
</feature>
<evidence type="ECO:0000259" key="5">
    <source>
        <dbReference type="SMART" id="SM01158"/>
    </source>
</evidence>
<dbReference type="GeneID" id="100371746"/>
<keyword evidence="6" id="KW-1185">Reference proteome</keyword>
<evidence type="ECO:0000256" key="1">
    <source>
        <dbReference type="ARBA" id="ARBA00004370"/>
    </source>
</evidence>
<comment type="subcellular location">
    <subcellularLocation>
        <location evidence="1">Membrane</location>
    </subcellularLocation>
</comment>
<dbReference type="InterPro" id="IPR039868">
    <property type="entry name" value="ARMD3-like"/>
</dbReference>
<evidence type="ECO:0000256" key="4">
    <source>
        <dbReference type="ARBA" id="ARBA00023136"/>
    </source>
</evidence>
<evidence type="ECO:0000313" key="7">
    <source>
        <dbReference type="RefSeq" id="XP_006824560.1"/>
    </source>
</evidence>
<dbReference type="Pfam" id="PF08427">
    <property type="entry name" value="ARMH3_C"/>
    <property type="match status" value="1"/>
</dbReference>
<dbReference type="PANTHER" id="PTHR13608">
    <property type="entry name" value="ARMADILLO-LIKE HELICAL DOMAIN-CONTAINING PROTEIN 3"/>
    <property type="match status" value="1"/>
</dbReference>
<dbReference type="SMART" id="SM01158">
    <property type="entry name" value="DUF1741"/>
    <property type="match status" value="1"/>
</dbReference>
<dbReference type="Proteomes" id="UP000694865">
    <property type="component" value="Unplaced"/>
</dbReference>
<name>A0ABM0MX19_SACKO</name>
<keyword evidence="2" id="KW-0812">Transmembrane</keyword>
<evidence type="ECO:0000256" key="3">
    <source>
        <dbReference type="ARBA" id="ARBA00022989"/>
    </source>
</evidence>
<dbReference type="InterPro" id="IPR013636">
    <property type="entry name" value="ARMH3_C"/>
</dbReference>
<dbReference type="RefSeq" id="XP_006824560.1">
    <property type="nucleotide sequence ID" value="XM_006824497.1"/>
</dbReference>
<protein>
    <submittedName>
        <fullName evidence="7">UPF0668 protein C10orf76 homolog</fullName>
    </submittedName>
</protein>
<reference evidence="7" key="1">
    <citation type="submission" date="2025-08" db="UniProtKB">
        <authorList>
            <consortium name="RefSeq"/>
        </authorList>
    </citation>
    <scope>IDENTIFICATION</scope>
    <source>
        <tissue evidence="7">Testes</tissue>
    </source>
</reference>
<proteinExistence type="predicted"/>
<evidence type="ECO:0000313" key="6">
    <source>
        <dbReference type="Proteomes" id="UP000694865"/>
    </source>
</evidence>
<dbReference type="PANTHER" id="PTHR13608:SF3">
    <property type="entry name" value="ARMADILLO-LIKE HELICAL DOMAIN-CONTAINING PROTEIN 3"/>
    <property type="match status" value="1"/>
</dbReference>
<organism evidence="6 7">
    <name type="scientific">Saccoglossus kowalevskii</name>
    <name type="common">Acorn worm</name>
    <dbReference type="NCBI Taxonomy" id="10224"/>
    <lineage>
        <taxon>Eukaryota</taxon>
        <taxon>Metazoa</taxon>
        <taxon>Hemichordata</taxon>
        <taxon>Enteropneusta</taxon>
        <taxon>Harrimaniidae</taxon>
        <taxon>Saccoglossus</taxon>
    </lineage>
</organism>
<gene>
    <name evidence="7" type="primary">LOC100371746</name>
</gene>
<keyword evidence="4" id="KW-0472">Membrane</keyword>